<evidence type="ECO:0000256" key="2">
    <source>
        <dbReference type="ARBA" id="ARBA00022722"/>
    </source>
</evidence>
<evidence type="ECO:0000256" key="3">
    <source>
        <dbReference type="ARBA" id="ARBA00022801"/>
    </source>
</evidence>
<dbReference type="GO" id="GO:0004518">
    <property type="term" value="F:nuclease activity"/>
    <property type="evidence" value="ECO:0007669"/>
    <property type="project" value="UniProtKB-KW"/>
</dbReference>
<evidence type="ECO:0000256" key="1">
    <source>
        <dbReference type="ARBA" id="ARBA00001946"/>
    </source>
</evidence>
<dbReference type="RefSeq" id="WP_349343553.1">
    <property type="nucleotide sequence ID" value="NZ_CP157802.1"/>
</dbReference>
<feature type="domain" description="VRR-NUC" evidence="4">
    <location>
        <begin position="82"/>
        <end position="128"/>
    </location>
</feature>
<evidence type="ECO:0000313" key="5">
    <source>
        <dbReference type="EMBL" id="XBQ20403.1"/>
    </source>
</evidence>
<proteinExistence type="predicted"/>
<dbReference type="GO" id="GO:0016788">
    <property type="term" value="F:hydrolase activity, acting on ester bonds"/>
    <property type="evidence" value="ECO:0007669"/>
    <property type="project" value="InterPro"/>
</dbReference>
<protein>
    <submittedName>
        <fullName evidence="5">VRR-NUC domain-containing protein</fullName>
    </submittedName>
</protein>
<keyword evidence="2" id="KW-0540">Nuclease</keyword>
<dbReference type="Pfam" id="PF08774">
    <property type="entry name" value="VRR_NUC"/>
    <property type="match status" value="1"/>
</dbReference>
<dbReference type="AlphaFoldDB" id="A0AAU7MQ16"/>
<dbReference type="KEGG" id="mamm:ABNF92_04415"/>
<keyword evidence="3" id="KW-0378">Hydrolase</keyword>
<dbReference type="Gene3D" id="3.40.1350.10">
    <property type="match status" value="1"/>
</dbReference>
<dbReference type="GO" id="GO:0003676">
    <property type="term" value="F:nucleic acid binding"/>
    <property type="evidence" value="ECO:0007669"/>
    <property type="project" value="InterPro"/>
</dbReference>
<accession>A0AAU7MQ16</accession>
<name>A0AAU7MQ16_9GAMM</name>
<dbReference type="EMBL" id="CP157802">
    <property type="protein sequence ID" value="XBQ20403.1"/>
    <property type="molecule type" value="Genomic_DNA"/>
</dbReference>
<organism evidence="5">
    <name type="scientific">Marinobacter sp. MMG032</name>
    <dbReference type="NCBI Taxonomy" id="3158548"/>
    <lineage>
        <taxon>Bacteria</taxon>
        <taxon>Pseudomonadati</taxon>
        <taxon>Pseudomonadota</taxon>
        <taxon>Gammaproteobacteria</taxon>
        <taxon>Pseudomonadales</taxon>
        <taxon>Marinobacteraceae</taxon>
        <taxon>Marinobacter</taxon>
    </lineage>
</organism>
<evidence type="ECO:0000259" key="4">
    <source>
        <dbReference type="Pfam" id="PF08774"/>
    </source>
</evidence>
<dbReference type="InterPro" id="IPR014883">
    <property type="entry name" value="VRR_NUC"/>
</dbReference>
<comment type="cofactor">
    <cofactor evidence="1">
        <name>Mg(2+)</name>
        <dbReference type="ChEBI" id="CHEBI:18420"/>
    </cofactor>
</comment>
<sequence>MQELSEKWVKRYPDLFDSDDVRILTTDHQRNYHFFERLSSVLLYESTGYFSLIEKYCAKSHPRKISLFSKLVPQEVFDFLMGAPSGHPDLFSFHNQTGDWFFCEVKGAKDRLTDNQIAMHAELESMTGRKVRVIQLDEMRL</sequence>
<reference evidence="5" key="1">
    <citation type="submission" date="2024-05" db="EMBL/GenBank/DDBJ databases">
        <title>Draft Genome Sequences of Flagellimonas sp. MMG031 and Marinobacter sp. MMG032 Isolated from the dinoflagellate Symbiodinium pilosum.</title>
        <authorList>
            <person name="Shikuma N.J."/>
            <person name="Farrell M.V."/>
        </authorList>
    </citation>
    <scope>NUCLEOTIDE SEQUENCE</scope>
    <source>
        <strain evidence="5">MMG032</strain>
    </source>
</reference>
<gene>
    <name evidence="5" type="ORF">ABNF92_04415</name>
</gene>
<dbReference type="InterPro" id="IPR011856">
    <property type="entry name" value="tRNA_endonuc-like_dom_sf"/>
</dbReference>